<evidence type="ECO:0000256" key="1">
    <source>
        <dbReference type="SAM" id="Phobius"/>
    </source>
</evidence>
<feature type="transmembrane region" description="Helical" evidence="1">
    <location>
        <begin position="12"/>
        <end position="35"/>
    </location>
</feature>
<reference evidence="3" key="1">
    <citation type="submission" date="2016-04" db="EMBL/GenBank/DDBJ databases">
        <authorList>
            <person name="Quiroz-Castaneda R.E."/>
            <person name="Martinez-Ocampo F."/>
        </authorList>
    </citation>
    <scope>NUCLEOTIDE SEQUENCE [LARGE SCALE GENOMIC DNA]</scope>
    <source>
        <strain evidence="3">INIFAP01</strain>
    </source>
</reference>
<keyword evidence="3" id="KW-1185">Reference proteome</keyword>
<dbReference type="AlphaFoldDB" id="A0A1A9QDV0"/>
<keyword evidence="1" id="KW-0812">Transmembrane</keyword>
<sequence>MNKPFHFFKSIADAVFISLIGCFLTLFLIFLSLSMVFLSALYNQFCLFLAFGGIAFAISYKQYLNKYQKILKNLSYDAFITTRNELVVWLLWTFNYYLMACWFTLILIGSTNGFGFQFPTRDGKASLVHTDTFTTKILGLVLWIVHVFVLVVIKTVAYYWTNIILFAHKEFEKRRRNLEMVRNRAAIE</sequence>
<keyword evidence="1" id="KW-1133">Transmembrane helix</keyword>
<feature type="transmembrane region" description="Helical" evidence="1">
    <location>
        <begin position="86"/>
        <end position="108"/>
    </location>
</feature>
<proteinExistence type="predicted"/>
<gene>
    <name evidence="2" type="ORF">A6V39_04830</name>
</gene>
<organism evidence="2 3">
    <name type="scientific">Candidatus Mycoplasma haematobovis</name>
    <dbReference type="NCBI Taxonomy" id="432608"/>
    <lineage>
        <taxon>Bacteria</taxon>
        <taxon>Bacillati</taxon>
        <taxon>Mycoplasmatota</taxon>
        <taxon>Mollicutes</taxon>
        <taxon>Mycoplasmataceae</taxon>
        <taxon>Mycoplasma</taxon>
    </lineage>
</organism>
<dbReference type="EMBL" id="LWUJ01000013">
    <property type="protein sequence ID" value="OAL09870.1"/>
    <property type="molecule type" value="Genomic_DNA"/>
</dbReference>
<dbReference type="RefSeq" id="WP_187150598.1">
    <property type="nucleotide sequence ID" value="NZ_LWUJ01000013.1"/>
</dbReference>
<dbReference type="STRING" id="432608.A6V39_04830"/>
<feature type="transmembrane region" description="Helical" evidence="1">
    <location>
        <begin position="41"/>
        <end position="60"/>
    </location>
</feature>
<accession>A0A1A9QDV0</accession>
<dbReference type="Proteomes" id="UP000077623">
    <property type="component" value="Unassembled WGS sequence"/>
</dbReference>
<evidence type="ECO:0000313" key="3">
    <source>
        <dbReference type="Proteomes" id="UP000077623"/>
    </source>
</evidence>
<protein>
    <submittedName>
        <fullName evidence="2">Uncharacterized protein</fullName>
    </submittedName>
</protein>
<feature type="transmembrane region" description="Helical" evidence="1">
    <location>
        <begin position="140"/>
        <end position="167"/>
    </location>
</feature>
<name>A0A1A9QDV0_9MOLU</name>
<evidence type="ECO:0000313" key="2">
    <source>
        <dbReference type="EMBL" id="OAL09870.1"/>
    </source>
</evidence>
<comment type="caution">
    <text evidence="2">The sequence shown here is derived from an EMBL/GenBank/DDBJ whole genome shotgun (WGS) entry which is preliminary data.</text>
</comment>
<keyword evidence="1" id="KW-0472">Membrane</keyword>